<name>A0A2Y9BI72_9FIRM</name>
<keyword evidence="6" id="KW-1185">Reference proteome</keyword>
<dbReference type="EMBL" id="QGDL01000011">
    <property type="protein sequence ID" value="PWJ27669.1"/>
    <property type="molecule type" value="Genomic_DNA"/>
</dbReference>
<evidence type="ECO:0000256" key="1">
    <source>
        <dbReference type="ARBA" id="ARBA00005568"/>
    </source>
</evidence>
<organism evidence="5 6">
    <name type="scientific">Faecalicatena orotica</name>
    <dbReference type="NCBI Taxonomy" id="1544"/>
    <lineage>
        <taxon>Bacteria</taxon>
        <taxon>Bacillati</taxon>
        <taxon>Bacillota</taxon>
        <taxon>Clostridia</taxon>
        <taxon>Lachnospirales</taxon>
        <taxon>Lachnospiraceae</taxon>
        <taxon>Faecalicatena</taxon>
    </lineage>
</organism>
<dbReference type="RefSeq" id="WP_109732481.1">
    <property type="nucleotide sequence ID" value="NZ_BAAACK010000005.1"/>
</dbReference>
<evidence type="ECO:0000256" key="3">
    <source>
        <dbReference type="ARBA" id="ARBA00023239"/>
    </source>
</evidence>
<dbReference type="OrthoDB" id="86160at2"/>
<evidence type="ECO:0000313" key="5">
    <source>
        <dbReference type="EMBL" id="PWJ27669.1"/>
    </source>
</evidence>
<comment type="similarity">
    <text evidence="1">Belongs to the HpcH/HpaI aldolase family.</text>
</comment>
<evidence type="ECO:0000259" key="4">
    <source>
        <dbReference type="Pfam" id="PF03328"/>
    </source>
</evidence>
<dbReference type="GO" id="GO:0046872">
    <property type="term" value="F:metal ion binding"/>
    <property type="evidence" value="ECO:0007669"/>
    <property type="project" value="UniProtKB-KW"/>
</dbReference>
<feature type="domain" description="HpcH/HpaI aldolase/citrate lyase" evidence="4">
    <location>
        <begin position="17"/>
        <end position="246"/>
    </location>
</feature>
<sequence>MKNLLREKIMNGEKTVGTFFEAGNANVAEALALTDLDYMLIDTEHGPFDVESVMSMLRAAELHDTTALVRVKDSNRNSVLKMLDIGAGGLIIPQVHSIEEIQKLVEYAKYYPLGQRGVAFARGAGYGYLEHAAGDINDYFAVCNRETLLVPQCETMGCLENIEEIAKVDGVDGIFVGPYDLSVAMGIPTQFDKPEFQAAMERIVKAVKAAGKFTIIYCANAEVANTRLSQGFDSVTVGQDINYYIDAINAMVKEIHV</sequence>
<dbReference type="InterPro" id="IPR005000">
    <property type="entry name" value="Aldolase/citrate-lyase_domain"/>
</dbReference>
<accession>A0A2Y9BI72</accession>
<evidence type="ECO:0000256" key="2">
    <source>
        <dbReference type="ARBA" id="ARBA00022723"/>
    </source>
</evidence>
<dbReference type="GO" id="GO:0016832">
    <property type="term" value="F:aldehyde-lyase activity"/>
    <property type="evidence" value="ECO:0007669"/>
    <property type="project" value="TreeGrafter"/>
</dbReference>
<dbReference type="InterPro" id="IPR015813">
    <property type="entry name" value="Pyrv/PenolPyrv_kinase-like_dom"/>
</dbReference>
<dbReference type="SUPFAM" id="SSF51621">
    <property type="entry name" value="Phosphoenolpyruvate/pyruvate domain"/>
    <property type="match status" value="1"/>
</dbReference>
<proteinExistence type="inferred from homology"/>
<reference evidence="5 6" key="1">
    <citation type="submission" date="2018-05" db="EMBL/GenBank/DDBJ databases">
        <title>The Hungate 1000. A catalogue of reference genomes from the rumen microbiome.</title>
        <authorList>
            <person name="Kelly W."/>
        </authorList>
    </citation>
    <scope>NUCLEOTIDE SEQUENCE [LARGE SCALE GENOMIC DNA]</scope>
    <source>
        <strain evidence="5 6">NLAE-zl-C242</strain>
    </source>
</reference>
<dbReference type="Pfam" id="PF03328">
    <property type="entry name" value="HpcH_HpaI"/>
    <property type="match status" value="1"/>
</dbReference>
<dbReference type="Gene3D" id="3.20.20.60">
    <property type="entry name" value="Phosphoenolpyruvate-binding domains"/>
    <property type="match status" value="1"/>
</dbReference>
<keyword evidence="3" id="KW-0456">Lyase</keyword>
<evidence type="ECO:0000313" key="6">
    <source>
        <dbReference type="Proteomes" id="UP000245845"/>
    </source>
</evidence>
<dbReference type="PANTHER" id="PTHR30502:SF0">
    <property type="entry name" value="PHOSPHOENOLPYRUVATE CARBOXYLASE FAMILY PROTEIN"/>
    <property type="match status" value="1"/>
</dbReference>
<dbReference type="PANTHER" id="PTHR30502">
    <property type="entry name" value="2-KETO-3-DEOXY-L-RHAMNONATE ALDOLASE"/>
    <property type="match status" value="1"/>
</dbReference>
<dbReference type="Proteomes" id="UP000245845">
    <property type="component" value="Unassembled WGS sequence"/>
</dbReference>
<protein>
    <submittedName>
        <fullName evidence="5">4-hydroxy-2-oxoheptanedioate aldolase</fullName>
    </submittedName>
</protein>
<keyword evidence="2" id="KW-0479">Metal-binding</keyword>
<gene>
    <name evidence="5" type="ORF">A8806_111105</name>
</gene>
<dbReference type="InterPro" id="IPR050251">
    <property type="entry name" value="HpcH-HpaI_aldolase"/>
</dbReference>
<comment type="caution">
    <text evidence="5">The sequence shown here is derived from an EMBL/GenBank/DDBJ whole genome shotgun (WGS) entry which is preliminary data.</text>
</comment>
<dbReference type="InterPro" id="IPR040442">
    <property type="entry name" value="Pyrv_kinase-like_dom_sf"/>
</dbReference>
<dbReference type="AlphaFoldDB" id="A0A2Y9BI72"/>
<dbReference type="GO" id="GO:0005737">
    <property type="term" value="C:cytoplasm"/>
    <property type="evidence" value="ECO:0007669"/>
    <property type="project" value="TreeGrafter"/>
</dbReference>